<protein>
    <recommendedName>
        <fullName evidence="3">DUF2059 domain-containing protein</fullName>
    </recommendedName>
</protein>
<reference evidence="1" key="1">
    <citation type="submission" date="2022-09" db="EMBL/GenBank/DDBJ databases">
        <title>Tahibacter sp. nov., isolated from a fresh water.</title>
        <authorList>
            <person name="Baek J.H."/>
            <person name="Lee J.K."/>
            <person name="Kim J.M."/>
            <person name="Jeon C.O."/>
        </authorList>
    </citation>
    <scope>NUCLEOTIDE SEQUENCE</scope>
    <source>
        <strain evidence="1">W38</strain>
    </source>
</reference>
<gene>
    <name evidence="1" type="ORF">N4264_10915</name>
</gene>
<evidence type="ECO:0000313" key="2">
    <source>
        <dbReference type="Proteomes" id="UP001064632"/>
    </source>
</evidence>
<evidence type="ECO:0000313" key="1">
    <source>
        <dbReference type="EMBL" id="UXI70110.1"/>
    </source>
</evidence>
<dbReference type="RefSeq" id="WP_261697061.1">
    <property type="nucleotide sequence ID" value="NZ_CP104694.1"/>
</dbReference>
<accession>A0ABY6BJS2</accession>
<evidence type="ECO:0008006" key="3">
    <source>
        <dbReference type="Google" id="ProtNLM"/>
    </source>
</evidence>
<name>A0ABY6BJS2_9GAMM</name>
<sequence length="341" mass="36561">MRSIRSSLVGVWLLLTATTGVLVASEAGAAGRPGAGEPIAEAAQAQSLRYRQQLVRRLAGSHTRDELIVAVMLGMPRNGETGTVDGYQEASARLARSRPDDALAAYVLAVGCQEASACAVPSHGAVARLEPANAVHWLVNPAGTTLDAAALAQAAQAQYADSHLDTLIDMIRTVLDGEPAPEAVVGADPVAVARRLRRDAAERVLVPRLGSVLTLCRDAAGALREDCMRVGRHLFADRSGSVLTRMIGSVLLRRLVPGTEEAVRALAFRRNYTWLAEKVSVRSADVLDRVQDEMAEVGEWEALQRSAERMGWSRTPPIGWQPADPNVLLLPEERPVPPTVQ</sequence>
<keyword evidence="2" id="KW-1185">Reference proteome</keyword>
<organism evidence="1 2">
    <name type="scientific">Tahibacter amnicola</name>
    <dbReference type="NCBI Taxonomy" id="2976241"/>
    <lineage>
        <taxon>Bacteria</taxon>
        <taxon>Pseudomonadati</taxon>
        <taxon>Pseudomonadota</taxon>
        <taxon>Gammaproteobacteria</taxon>
        <taxon>Lysobacterales</taxon>
        <taxon>Rhodanobacteraceae</taxon>
        <taxon>Tahibacter</taxon>
    </lineage>
</organism>
<proteinExistence type="predicted"/>
<dbReference type="Proteomes" id="UP001064632">
    <property type="component" value="Chromosome"/>
</dbReference>
<dbReference type="EMBL" id="CP104694">
    <property type="protein sequence ID" value="UXI70110.1"/>
    <property type="molecule type" value="Genomic_DNA"/>
</dbReference>